<evidence type="ECO:0000313" key="3">
    <source>
        <dbReference type="EMBL" id="TDG40885.1"/>
    </source>
</evidence>
<keyword evidence="2" id="KW-0472">Membrane</keyword>
<name>A0A484AZ77_DRONA</name>
<evidence type="ECO:0000313" key="4">
    <source>
        <dbReference type="Proteomes" id="UP000295192"/>
    </source>
</evidence>
<comment type="caution">
    <text evidence="3">The sequence shown here is derived from an EMBL/GenBank/DDBJ whole genome shotgun (WGS) entry which is preliminary data.</text>
</comment>
<protein>
    <submittedName>
        <fullName evidence="3">Uncharacterized protein</fullName>
    </submittedName>
</protein>
<dbReference type="AlphaFoldDB" id="A0A484AZ77"/>
<keyword evidence="2" id="KW-1133">Transmembrane helix</keyword>
<keyword evidence="4" id="KW-1185">Reference proteome</keyword>
<sequence length="104" mass="11630">MGARWAWVWGLGSGVCWSVGLLVCESRVRGLRVAGPSSVDPQFTIDNGCYGYGYGCWPPVFKRRAKYEITSKKQQQQQQQQQQTNKLSSLKSNNNSNNSNLTAQ</sequence>
<feature type="region of interest" description="Disordered" evidence="1">
    <location>
        <begin position="68"/>
        <end position="104"/>
    </location>
</feature>
<evidence type="ECO:0000256" key="2">
    <source>
        <dbReference type="SAM" id="Phobius"/>
    </source>
</evidence>
<dbReference type="Proteomes" id="UP000295192">
    <property type="component" value="Unassembled WGS sequence"/>
</dbReference>
<evidence type="ECO:0000256" key="1">
    <source>
        <dbReference type="SAM" id="MobiDB-lite"/>
    </source>
</evidence>
<proteinExistence type="predicted"/>
<feature type="compositionally biased region" description="Low complexity" evidence="1">
    <location>
        <begin position="74"/>
        <end position="104"/>
    </location>
</feature>
<reference evidence="3 4" key="1">
    <citation type="journal article" date="2019" name="J. Hered.">
        <title>An Improved Genome Assembly for Drosophila navojoa, the Basal Species in the mojavensis Cluster.</title>
        <authorList>
            <person name="Vanderlinde T."/>
            <person name="Dupim E.G."/>
            <person name="Nazario-Yepiz N.O."/>
            <person name="Carvalho A.B."/>
        </authorList>
    </citation>
    <scope>NUCLEOTIDE SEQUENCE [LARGE SCALE GENOMIC DNA]</scope>
    <source>
        <strain evidence="3">Navoj_Jal97</strain>
        <tissue evidence="3">Whole organism</tissue>
    </source>
</reference>
<organism evidence="3 4">
    <name type="scientific">Drosophila navojoa</name>
    <name type="common">Fruit fly</name>
    <dbReference type="NCBI Taxonomy" id="7232"/>
    <lineage>
        <taxon>Eukaryota</taxon>
        <taxon>Metazoa</taxon>
        <taxon>Ecdysozoa</taxon>
        <taxon>Arthropoda</taxon>
        <taxon>Hexapoda</taxon>
        <taxon>Insecta</taxon>
        <taxon>Pterygota</taxon>
        <taxon>Neoptera</taxon>
        <taxon>Endopterygota</taxon>
        <taxon>Diptera</taxon>
        <taxon>Brachycera</taxon>
        <taxon>Muscomorpha</taxon>
        <taxon>Ephydroidea</taxon>
        <taxon>Drosophilidae</taxon>
        <taxon>Drosophila</taxon>
    </lineage>
</organism>
<gene>
    <name evidence="3" type="ORF">AWZ03_012694</name>
</gene>
<keyword evidence="2" id="KW-0812">Transmembrane</keyword>
<accession>A0A484AZ77</accession>
<feature type="transmembrane region" description="Helical" evidence="2">
    <location>
        <begin position="6"/>
        <end position="24"/>
    </location>
</feature>
<dbReference type="EMBL" id="LSRL02000461">
    <property type="protein sequence ID" value="TDG40885.1"/>
    <property type="molecule type" value="Genomic_DNA"/>
</dbReference>